<gene>
    <name evidence="2" type="ORF">ACFOFO_09760</name>
</gene>
<feature type="transmembrane region" description="Helical" evidence="1">
    <location>
        <begin position="344"/>
        <end position="367"/>
    </location>
</feature>
<evidence type="ECO:0000256" key="1">
    <source>
        <dbReference type="SAM" id="Phobius"/>
    </source>
</evidence>
<feature type="transmembrane region" description="Helical" evidence="1">
    <location>
        <begin position="441"/>
        <end position="465"/>
    </location>
</feature>
<sequence>MIETLLRQYQHYNDRDSDPSVLLAALVAAIRPRRKGDVAAATQSLHALCHLLNSNDDWRAMMRSAIVSLLLGRKHLSLYVDAGILPNTGFFSESARRVSHKLLPDAIDPAYLRDVMRLIFTEPDDARWVSGVAGEVWLELFAALRFGQDDEFGLRMLPYVIGQLLEAIQVLSYRISAMGLESELIHVDPQLENVDSAFLAQNVATLSYAGAYAAWWQDAQQSWPSSTHLLVQLGQCRDVINRTRDHASETGTSVHLTFTLERLRQHLSRTESLLAVLTALGQSRTLEAVGQPLVALFKYLVMSECRRNNLAHYWRQNMSVLAIRVTENAKRTGEHYITDNRREYFALLRSALGAGFIIAFMAASKILMGRLHLAPLSQALLYCLNYALGFVLIHMLHFTVATKQPAMTANAIAASIEDSGDDKRSLADLTTLIARTTRSQFAAIFGNILLTVPVAILIAMAWHAVSGAHFVDAGKATSMLQEIDPLSSGAFFYAANAGFCLFLSGLIAGYYDNLSTYNKIPQRLLQLQWPRRWFGEARMQRFAGYVERNLGALAGNFFFGFLLGGMWAIGVLFGLPIDIRHITFSATNVGFALVAFDFHPDTRMLVMGVMGVAVIGLTNLAVSFALALMVALRARSVSFAQERQLASSLWHRLLRRPREFFLPPKN</sequence>
<protein>
    <submittedName>
        <fullName evidence="2">Site-specific recombinase</fullName>
    </submittedName>
</protein>
<feature type="transmembrane region" description="Helical" evidence="1">
    <location>
        <begin position="486"/>
        <end position="511"/>
    </location>
</feature>
<organism evidence="2 3">
    <name type="scientific">Undibacterium arcticum</name>
    <dbReference type="NCBI Taxonomy" id="1762892"/>
    <lineage>
        <taxon>Bacteria</taxon>
        <taxon>Pseudomonadati</taxon>
        <taxon>Pseudomonadota</taxon>
        <taxon>Betaproteobacteria</taxon>
        <taxon>Burkholderiales</taxon>
        <taxon>Oxalobacteraceae</taxon>
        <taxon>Undibacterium</taxon>
    </lineage>
</organism>
<evidence type="ECO:0000313" key="2">
    <source>
        <dbReference type="EMBL" id="MFC3108243.1"/>
    </source>
</evidence>
<evidence type="ECO:0000313" key="3">
    <source>
        <dbReference type="Proteomes" id="UP001595530"/>
    </source>
</evidence>
<accession>A0ABV7EZQ4</accession>
<reference evidence="3" key="1">
    <citation type="journal article" date="2019" name="Int. J. Syst. Evol. Microbiol.">
        <title>The Global Catalogue of Microorganisms (GCM) 10K type strain sequencing project: providing services to taxonomists for standard genome sequencing and annotation.</title>
        <authorList>
            <consortium name="The Broad Institute Genomics Platform"/>
            <consortium name="The Broad Institute Genome Sequencing Center for Infectious Disease"/>
            <person name="Wu L."/>
            <person name="Ma J."/>
        </authorList>
    </citation>
    <scope>NUCLEOTIDE SEQUENCE [LARGE SCALE GENOMIC DNA]</scope>
    <source>
        <strain evidence="3">KCTC 42986</strain>
    </source>
</reference>
<keyword evidence="3" id="KW-1185">Reference proteome</keyword>
<feature type="transmembrane region" description="Helical" evidence="1">
    <location>
        <begin position="379"/>
        <end position="400"/>
    </location>
</feature>
<feature type="transmembrane region" description="Helical" evidence="1">
    <location>
        <begin position="557"/>
        <end position="575"/>
    </location>
</feature>
<name>A0ABV7EZQ4_9BURK</name>
<keyword evidence="1" id="KW-0472">Membrane</keyword>
<proteinExistence type="predicted"/>
<dbReference type="Proteomes" id="UP001595530">
    <property type="component" value="Unassembled WGS sequence"/>
</dbReference>
<dbReference type="PIRSF" id="PIRSF015380">
    <property type="entry name" value="Site-sp_rcmb"/>
    <property type="match status" value="1"/>
</dbReference>
<keyword evidence="1" id="KW-0812">Transmembrane</keyword>
<dbReference type="InterPro" id="IPR011385">
    <property type="entry name" value="Site-sp_rcmbase"/>
</dbReference>
<keyword evidence="1" id="KW-1133">Transmembrane helix</keyword>
<feature type="transmembrane region" description="Helical" evidence="1">
    <location>
        <begin position="605"/>
        <end position="632"/>
    </location>
</feature>
<dbReference type="Pfam" id="PF10136">
    <property type="entry name" value="SpecificRecomb"/>
    <property type="match status" value="1"/>
</dbReference>
<dbReference type="RefSeq" id="WP_390326073.1">
    <property type="nucleotide sequence ID" value="NZ_JBHRTP010000024.1"/>
</dbReference>
<dbReference type="EMBL" id="JBHRTP010000024">
    <property type="protein sequence ID" value="MFC3108243.1"/>
    <property type="molecule type" value="Genomic_DNA"/>
</dbReference>
<comment type="caution">
    <text evidence="2">The sequence shown here is derived from an EMBL/GenBank/DDBJ whole genome shotgun (WGS) entry which is preliminary data.</text>
</comment>